<keyword evidence="2" id="KW-1003">Cell membrane</keyword>
<keyword evidence="4 6" id="KW-1133">Transmembrane helix</keyword>
<evidence type="ECO:0000313" key="8">
    <source>
        <dbReference type="EMBL" id="QUT04398.1"/>
    </source>
</evidence>
<accession>A0A975K5D0</accession>
<protein>
    <submittedName>
        <fullName evidence="8">Bifunctional lysylphosphatidylglycerol flippase/synthetase MprF</fullName>
    </submittedName>
</protein>
<keyword evidence="9" id="KW-1185">Reference proteome</keyword>
<feature type="transmembrane region" description="Helical" evidence="6">
    <location>
        <begin position="399"/>
        <end position="418"/>
    </location>
</feature>
<dbReference type="GO" id="GO:0047637">
    <property type="term" value="F:phosphatidylglycerol alanyltransferase activity"/>
    <property type="evidence" value="ECO:0007669"/>
    <property type="project" value="TreeGrafter"/>
</dbReference>
<comment type="subcellular location">
    <subcellularLocation>
        <location evidence="1">Cell membrane</location>
        <topology evidence="1">Multi-pass membrane protein</topology>
    </subcellularLocation>
</comment>
<dbReference type="Gene3D" id="3.40.630.30">
    <property type="match status" value="1"/>
</dbReference>
<feature type="transmembrane region" description="Helical" evidence="6">
    <location>
        <begin position="129"/>
        <end position="155"/>
    </location>
</feature>
<feature type="transmembrane region" description="Helical" evidence="6">
    <location>
        <begin position="242"/>
        <end position="264"/>
    </location>
</feature>
<dbReference type="NCBIfam" id="NF033480">
    <property type="entry name" value="bifunc_MprF"/>
    <property type="match status" value="1"/>
</dbReference>
<evidence type="ECO:0000313" key="9">
    <source>
        <dbReference type="Proteomes" id="UP000681425"/>
    </source>
</evidence>
<dbReference type="PANTHER" id="PTHR34697">
    <property type="entry name" value="PHOSPHATIDYLGLYCEROL LYSYLTRANSFERASE"/>
    <property type="match status" value="1"/>
</dbReference>
<feature type="transmembrane region" description="Helical" evidence="6">
    <location>
        <begin position="167"/>
        <end position="188"/>
    </location>
</feature>
<evidence type="ECO:0000259" key="7">
    <source>
        <dbReference type="Pfam" id="PF09924"/>
    </source>
</evidence>
<evidence type="ECO:0000256" key="3">
    <source>
        <dbReference type="ARBA" id="ARBA00022692"/>
    </source>
</evidence>
<organism evidence="8 9">
    <name type="scientific">Sphingobium phenoxybenzoativorans</name>
    <dbReference type="NCBI Taxonomy" id="1592790"/>
    <lineage>
        <taxon>Bacteria</taxon>
        <taxon>Pseudomonadati</taxon>
        <taxon>Pseudomonadota</taxon>
        <taxon>Alphaproteobacteria</taxon>
        <taxon>Sphingomonadales</taxon>
        <taxon>Sphingomonadaceae</taxon>
        <taxon>Sphingobium</taxon>
    </lineage>
</organism>
<reference evidence="8" key="1">
    <citation type="submission" date="2021-04" db="EMBL/GenBank/DDBJ databases">
        <title>Isolation of p-tert-butylphenol degrading bacteria Sphingobium phenoxybenzoativorans Tas13 from active sludge.</title>
        <authorList>
            <person name="Li Y."/>
        </authorList>
    </citation>
    <scope>NUCLEOTIDE SEQUENCE</scope>
    <source>
        <strain evidence="8">Tas13</strain>
    </source>
</reference>
<dbReference type="Pfam" id="PF09924">
    <property type="entry name" value="LPG_synthase_C"/>
    <property type="match status" value="1"/>
</dbReference>
<feature type="transmembrane region" description="Helical" evidence="6">
    <location>
        <begin position="51"/>
        <end position="75"/>
    </location>
</feature>
<dbReference type="InterPro" id="IPR016181">
    <property type="entry name" value="Acyl_CoA_acyltransferase"/>
</dbReference>
<dbReference type="InterPro" id="IPR024320">
    <property type="entry name" value="LPG_synthase_C"/>
</dbReference>
<dbReference type="SUPFAM" id="SSF55729">
    <property type="entry name" value="Acyl-CoA N-acyltransferases (Nat)"/>
    <property type="match status" value="1"/>
</dbReference>
<evidence type="ECO:0000256" key="1">
    <source>
        <dbReference type="ARBA" id="ARBA00004651"/>
    </source>
</evidence>
<feature type="transmembrane region" description="Helical" evidence="6">
    <location>
        <begin position="208"/>
        <end position="230"/>
    </location>
</feature>
<dbReference type="EMBL" id="CP073910">
    <property type="protein sequence ID" value="QUT04398.1"/>
    <property type="molecule type" value="Genomic_DNA"/>
</dbReference>
<dbReference type="InterPro" id="IPR051211">
    <property type="entry name" value="PG_lysyltransferase"/>
</dbReference>
<dbReference type="PANTHER" id="PTHR34697:SF2">
    <property type="entry name" value="PHOSPHATIDYLGLYCEROL LYSYLTRANSFERASE"/>
    <property type="match status" value="1"/>
</dbReference>
<evidence type="ECO:0000256" key="5">
    <source>
        <dbReference type="ARBA" id="ARBA00023136"/>
    </source>
</evidence>
<keyword evidence="5 6" id="KW-0472">Membrane</keyword>
<feature type="transmembrane region" description="Helical" evidence="6">
    <location>
        <begin position="455"/>
        <end position="474"/>
    </location>
</feature>
<dbReference type="GO" id="GO:0005886">
    <property type="term" value="C:plasma membrane"/>
    <property type="evidence" value="ECO:0007669"/>
    <property type="project" value="UniProtKB-SubCell"/>
</dbReference>
<proteinExistence type="predicted"/>
<feature type="domain" description="Phosphatidylglycerol lysyltransferase C-terminal" evidence="7">
    <location>
        <begin position="541"/>
        <end position="825"/>
    </location>
</feature>
<dbReference type="KEGG" id="spph:KFK14_15160"/>
<dbReference type="GO" id="GO:0055091">
    <property type="term" value="P:phospholipid homeostasis"/>
    <property type="evidence" value="ECO:0007669"/>
    <property type="project" value="TreeGrafter"/>
</dbReference>
<name>A0A975K5D0_9SPHN</name>
<dbReference type="AlphaFoldDB" id="A0A975K5D0"/>
<evidence type="ECO:0000256" key="4">
    <source>
        <dbReference type="ARBA" id="ARBA00022989"/>
    </source>
</evidence>
<keyword evidence="3 6" id="KW-0812">Transmembrane</keyword>
<feature type="transmembrane region" description="Helical" evidence="6">
    <location>
        <begin position="326"/>
        <end position="352"/>
    </location>
</feature>
<feature type="transmembrane region" description="Helical" evidence="6">
    <location>
        <begin position="372"/>
        <end position="392"/>
    </location>
</feature>
<dbReference type="Proteomes" id="UP000681425">
    <property type="component" value="Chromosome"/>
</dbReference>
<gene>
    <name evidence="8" type="primary">mprF</name>
    <name evidence="8" type="ORF">KFK14_15160</name>
</gene>
<evidence type="ECO:0000256" key="6">
    <source>
        <dbReference type="SAM" id="Phobius"/>
    </source>
</evidence>
<evidence type="ECO:0000256" key="2">
    <source>
        <dbReference type="ARBA" id="ARBA00022475"/>
    </source>
</evidence>
<feature type="transmembrane region" description="Helical" evidence="6">
    <location>
        <begin position="284"/>
        <end position="305"/>
    </location>
</feature>
<sequence>MEALMTARYRTLLTVGGVLLLACLGFAALDHLLQEVRLRDIRAAIHALPSAGLLMALGLTVISYVTLTLYDVLALRIIGRPLPYRTAALASFTSYTLSHNLGLSLLTGGSARYRVYSAAGLSAADTARVVAVASITFWAGVFSLAGLMLTVHPGAPLLTGIGLPSSWLRAAGIILLTTVAFTVAFAGNEGRVLRLYRWSLPLPGRAQIAAQIAIAGVDLAAASAALFVLVPGATIHAFPLFFIGYTLAIIAVLVTHVPGGIGVFEAVMLTALPATNRPELVAALLAYRVIYYLLPLALAAALVAAQEGWRWRKPVTRTLRGAHMIASGLAPVMVSALVFMGGVVLLVSGALPAVPGRMRILYDMLPLPFLEASHMAASLSGAALLVLAGGLYRRLDGAFWITRALLLAGAAFSLLKGLDYEEASVMLAIAGLLQWTRPAFYRRTMLTADALSPGWLATVAIALGLSVWIGLFAYRHVDYQSDLWWHFAEKGDASRFLRSSFAVAVMLAATSVWRLFRPATPVGDAHPDESPSQPALNLATRTDANLALTGDKRFLTSASGRAFLMYQQRGHSWIVMGDPVGAREEWSDLLWQLREQADAAQGRMLLYQISAEALPIAVELGFQIAKYGEEARVDLSAFTLDGPAARPLRYAERRAEREGATFEMIPVAGVPAVMRGLQDISNRWLDAKGHKEKGFSIGRFDPAYIAQCDCAVVRHEGRIVAFANLWKTANRSELSVDLMRHDDVMPYGAMDFLFVHIMGWGKEQGYRWFNLGIAPLSGLEARRLAPLWSKLGALLYRHGESLYGFEGLRAYKDKFSPVWEPRFVAGPQGLSLGRALIDLQALIANGPTPGRRGGPLRLVASSGRRLAAG</sequence>